<dbReference type="EMBL" id="KZ988182">
    <property type="protein sequence ID" value="RKP12858.1"/>
    <property type="molecule type" value="Genomic_DNA"/>
</dbReference>
<dbReference type="Pfam" id="PF01151">
    <property type="entry name" value="ELO"/>
    <property type="match status" value="1"/>
</dbReference>
<keyword evidence="9 10" id="KW-0275">Fatty acid biosynthesis</keyword>
<feature type="transmembrane region" description="Helical" evidence="10">
    <location>
        <begin position="78"/>
        <end position="99"/>
    </location>
</feature>
<dbReference type="EC" id="2.3.1.-" evidence="10"/>
<evidence type="ECO:0000256" key="6">
    <source>
        <dbReference type="ARBA" id="ARBA00022989"/>
    </source>
</evidence>
<feature type="transmembrane region" description="Helical" evidence="10">
    <location>
        <begin position="252"/>
        <end position="269"/>
    </location>
</feature>
<dbReference type="GO" id="GO:0034626">
    <property type="term" value="P:fatty acid elongation, polyunsaturated fatty acid"/>
    <property type="evidence" value="ECO:0007669"/>
    <property type="project" value="TreeGrafter"/>
</dbReference>
<keyword evidence="4 10" id="KW-0812">Transmembrane</keyword>
<keyword evidence="2 10" id="KW-0444">Lipid biosynthesis</keyword>
<dbReference type="PANTHER" id="PTHR11157">
    <property type="entry name" value="FATTY ACID ACYL TRANSFERASE-RELATED"/>
    <property type="match status" value="1"/>
</dbReference>
<comment type="subcellular location">
    <subcellularLocation>
        <location evidence="1">Membrane</location>
        <topology evidence="1">Multi-pass membrane protein</topology>
    </subcellularLocation>
</comment>
<comment type="catalytic activity">
    <reaction evidence="10">
        <text>an acyl-CoA + malonyl-CoA + H(+) = a 3-oxoacyl-CoA + CO2 + CoA</text>
        <dbReference type="Rhea" id="RHEA:50252"/>
        <dbReference type="ChEBI" id="CHEBI:15378"/>
        <dbReference type="ChEBI" id="CHEBI:16526"/>
        <dbReference type="ChEBI" id="CHEBI:57287"/>
        <dbReference type="ChEBI" id="CHEBI:57384"/>
        <dbReference type="ChEBI" id="CHEBI:58342"/>
        <dbReference type="ChEBI" id="CHEBI:90726"/>
    </reaction>
    <physiologicalReaction direction="left-to-right" evidence="10">
        <dbReference type="Rhea" id="RHEA:50253"/>
    </physiologicalReaction>
</comment>
<evidence type="ECO:0000313" key="11">
    <source>
        <dbReference type="EMBL" id="RKP12858.1"/>
    </source>
</evidence>
<dbReference type="GO" id="GO:0005789">
    <property type="term" value="C:endoplasmic reticulum membrane"/>
    <property type="evidence" value="ECO:0007669"/>
    <property type="project" value="TreeGrafter"/>
</dbReference>
<feature type="transmembrane region" description="Helical" evidence="10">
    <location>
        <begin position="36"/>
        <end position="57"/>
    </location>
</feature>
<feature type="transmembrane region" description="Helical" evidence="10">
    <location>
        <begin position="220"/>
        <end position="240"/>
    </location>
</feature>
<keyword evidence="8 10" id="KW-0472">Membrane</keyword>
<dbReference type="GO" id="GO:0042761">
    <property type="term" value="P:very long-chain fatty acid biosynthetic process"/>
    <property type="evidence" value="ECO:0007669"/>
    <property type="project" value="TreeGrafter"/>
</dbReference>
<name>A0A4P9Y1Y1_9FUNG</name>
<evidence type="ECO:0000256" key="2">
    <source>
        <dbReference type="ARBA" id="ARBA00022516"/>
    </source>
</evidence>
<keyword evidence="6 10" id="KW-1133">Transmembrane helix</keyword>
<evidence type="ECO:0000256" key="4">
    <source>
        <dbReference type="ARBA" id="ARBA00022692"/>
    </source>
</evidence>
<gene>
    <name evidence="11" type="ORF">BJ684DRAFT_10896</name>
</gene>
<dbReference type="GO" id="GO:0034625">
    <property type="term" value="P:fatty acid elongation, monounsaturated fatty acid"/>
    <property type="evidence" value="ECO:0007669"/>
    <property type="project" value="TreeGrafter"/>
</dbReference>
<keyword evidence="3 10" id="KW-0808">Transferase</keyword>
<keyword evidence="7 10" id="KW-0443">Lipid metabolism</keyword>
<keyword evidence="12" id="KW-1185">Reference proteome</keyword>
<evidence type="ECO:0000256" key="10">
    <source>
        <dbReference type="RuleBase" id="RU361115"/>
    </source>
</evidence>
<keyword evidence="5 10" id="KW-0276">Fatty acid metabolism</keyword>
<evidence type="ECO:0000256" key="1">
    <source>
        <dbReference type="ARBA" id="ARBA00004141"/>
    </source>
</evidence>
<feature type="transmembrane region" description="Helical" evidence="10">
    <location>
        <begin position="188"/>
        <end position="208"/>
    </location>
</feature>
<dbReference type="OrthoDB" id="10259681at2759"/>
<accession>A0A4P9Y1Y1</accession>
<dbReference type="GO" id="GO:0019367">
    <property type="term" value="P:fatty acid elongation, saturated fatty acid"/>
    <property type="evidence" value="ECO:0007669"/>
    <property type="project" value="TreeGrafter"/>
</dbReference>
<evidence type="ECO:0000256" key="3">
    <source>
        <dbReference type="ARBA" id="ARBA00022679"/>
    </source>
</evidence>
<organism evidence="11 12">
    <name type="scientific">Piptocephalis cylindrospora</name>
    <dbReference type="NCBI Taxonomy" id="1907219"/>
    <lineage>
        <taxon>Eukaryota</taxon>
        <taxon>Fungi</taxon>
        <taxon>Fungi incertae sedis</taxon>
        <taxon>Zoopagomycota</taxon>
        <taxon>Zoopagomycotina</taxon>
        <taxon>Zoopagomycetes</taxon>
        <taxon>Zoopagales</taxon>
        <taxon>Piptocephalidaceae</taxon>
        <taxon>Piptocephalis</taxon>
    </lineage>
</organism>
<sequence length="297" mass="33393">MAGVNATLELTYESLPAWAQGEVPFPDYYELLMSPIMPFGVAAVYLALVMALNPSAAKVRLSRAEITRKGGKSSGSSSGSLMTAVVVLHNLILCIYSAWSMIGAYTMLRDSFVERPFWDAVCDPYGERWVDRGLFKYSYIFYLSKYYELIDTAIILIKGRRCSFLQAYHHAGVIPVMWINTLMGSSPVWIFVLFNSTVHTVMYFYYMFTALGVYIPGKQYLTRLQITQFLVGTSLALSYIAVPKCLTPTQKIAVWGDVLYLLPLIYLFFDFARRTYGAHGNKALSVEALAQAKIKAQ</sequence>
<dbReference type="Proteomes" id="UP000267251">
    <property type="component" value="Unassembled WGS sequence"/>
</dbReference>
<evidence type="ECO:0000256" key="8">
    <source>
        <dbReference type="ARBA" id="ARBA00023136"/>
    </source>
</evidence>
<dbReference type="GO" id="GO:0009922">
    <property type="term" value="F:fatty acid elongase activity"/>
    <property type="evidence" value="ECO:0007669"/>
    <property type="project" value="InterPro"/>
</dbReference>
<dbReference type="PANTHER" id="PTHR11157:SF169">
    <property type="entry name" value="ELONGATION OF FATTY ACIDS PROTEIN"/>
    <property type="match status" value="1"/>
</dbReference>
<proteinExistence type="inferred from homology"/>
<evidence type="ECO:0000313" key="12">
    <source>
        <dbReference type="Proteomes" id="UP000267251"/>
    </source>
</evidence>
<reference evidence="12" key="1">
    <citation type="journal article" date="2018" name="Nat. Microbiol.">
        <title>Leveraging single-cell genomics to expand the fungal tree of life.</title>
        <authorList>
            <person name="Ahrendt S.R."/>
            <person name="Quandt C.A."/>
            <person name="Ciobanu D."/>
            <person name="Clum A."/>
            <person name="Salamov A."/>
            <person name="Andreopoulos B."/>
            <person name="Cheng J.F."/>
            <person name="Woyke T."/>
            <person name="Pelin A."/>
            <person name="Henrissat B."/>
            <person name="Reynolds N.K."/>
            <person name="Benny G.L."/>
            <person name="Smith M.E."/>
            <person name="James T.Y."/>
            <person name="Grigoriev I.V."/>
        </authorList>
    </citation>
    <scope>NUCLEOTIDE SEQUENCE [LARGE SCALE GENOMIC DNA]</scope>
</reference>
<dbReference type="GO" id="GO:0030148">
    <property type="term" value="P:sphingolipid biosynthetic process"/>
    <property type="evidence" value="ECO:0007669"/>
    <property type="project" value="TreeGrafter"/>
</dbReference>
<comment type="similarity">
    <text evidence="10">Belongs to the ELO family.</text>
</comment>
<evidence type="ECO:0000256" key="9">
    <source>
        <dbReference type="ARBA" id="ARBA00023160"/>
    </source>
</evidence>
<evidence type="ECO:0000256" key="7">
    <source>
        <dbReference type="ARBA" id="ARBA00023098"/>
    </source>
</evidence>
<evidence type="ECO:0000256" key="5">
    <source>
        <dbReference type="ARBA" id="ARBA00022832"/>
    </source>
</evidence>
<protein>
    <recommendedName>
        <fullName evidence="10">Elongation of fatty acids protein</fullName>
        <ecNumber evidence="10">2.3.1.-</ecNumber>
    </recommendedName>
</protein>
<dbReference type="InterPro" id="IPR002076">
    <property type="entry name" value="ELO_fam"/>
</dbReference>
<dbReference type="AlphaFoldDB" id="A0A4P9Y1Y1"/>